<feature type="transmembrane region" description="Helical" evidence="1">
    <location>
        <begin position="72"/>
        <end position="93"/>
    </location>
</feature>
<keyword evidence="1" id="KW-0472">Membrane</keyword>
<reference evidence="2 3" key="1">
    <citation type="submission" date="2018-08" db="EMBL/GenBank/DDBJ databases">
        <title>Comparative analysis of Burkholderia isolates from Puerto Rico.</title>
        <authorList>
            <person name="Hall C."/>
            <person name="Sahl J."/>
            <person name="Wagner D."/>
        </authorList>
    </citation>
    <scope>NUCLEOTIDE SEQUENCE [LARGE SCALE GENOMIC DNA]</scope>
    <source>
        <strain evidence="2 3">Bp9025</strain>
    </source>
</reference>
<protein>
    <recommendedName>
        <fullName evidence="4">DUF2721 domain-containing protein</fullName>
    </recommendedName>
</protein>
<accession>A0A3N8NV19</accession>
<dbReference type="AlphaFoldDB" id="A0A3N8NV19"/>
<feature type="transmembrane region" description="Helical" evidence="1">
    <location>
        <begin position="39"/>
        <end position="60"/>
    </location>
</feature>
<gene>
    <name evidence="2" type="ORF">DF051_38475</name>
</gene>
<evidence type="ECO:0000313" key="2">
    <source>
        <dbReference type="EMBL" id="RQT03171.1"/>
    </source>
</evidence>
<organism evidence="2 3">
    <name type="scientific">Burkholderia contaminans</name>
    <dbReference type="NCBI Taxonomy" id="488447"/>
    <lineage>
        <taxon>Bacteria</taxon>
        <taxon>Pseudomonadati</taxon>
        <taxon>Pseudomonadota</taxon>
        <taxon>Betaproteobacteria</taxon>
        <taxon>Burkholderiales</taxon>
        <taxon>Burkholderiaceae</taxon>
        <taxon>Burkholderia</taxon>
        <taxon>Burkholderia cepacia complex</taxon>
    </lineage>
</organism>
<keyword evidence="1" id="KW-0812">Transmembrane</keyword>
<dbReference type="Proteomes" id="UP000277921">
    <property type="component" value="Unassembled WGS sequence"/>
</dbReference>
<comment type="caution">
    <text evidence="2">The sequence shown here is derived from an EMBL/GenBank/DDBJ whole genome shotgun (WGS) entry which is preliminary data.</text>
</comment>
<sequence length="129" mass="14049">MNTARRATVMFGLHGYVARKDHYKHERAAAQVSLRRVSIAFRVSVSASAASFCVTLGALLTLAAGRQPAGNLLVFCVVEALLALGSLTASLLLNRQAGVVTARLKHADRRLARARRRLLELQTLSLREI</sequence>
<dbReference type="RefSeq" id="WP_124585918.1">
    <property type="nucleotide sequence ID" value="NZ_QTQV01000047.1"/>
</dbReference>
<keyword evidence="1" id="KW-1133">Transmembrane helix</keyword>
<dbReference type="EMBL" id="QTQV01000047">
    <property type="protein sequence ID" value="RQT03171.1"/>
    <property type="molecule type" value="Genomic_DNA"/>
</dbReference>
<evidence type="ECO:0000313" key="3">
    <source>
        <dbReference type="Proteomes" id="UP000277921"/>
    </source>
</evidence>
<proteinExistence type="predicted"/>
<evidence type="ECO:0000256" key="1">
    <source>
        <dbReference type="SAM" id="Phobius"/>
    </source>
</evidence>
<evidence type="ECO:0008006" key="4">
    <source>
        <dbReference type="Google" id="ProtNLM"/>
    </source>
</evidence>
<name>A0A3N8NV19_9BURK</name>